<comment type="similarity">
    <text evidence="1">Belongs to the DPH1/DPH2 family. DPH1 subfamily.</text>
</comment>
<dbReference type="GO" id="GO:0017183">
    <property type="term" value="P:protein histidyl modification to diphthamide"/>
    <property type="evidence" value="ECO:0007669"/>
    <property type="project" value="InterPro"/>
</dbReference>
<evidence type="ECO:0000313" key="6">
    <source>
        <dbReference type="EMBL" id="CAL4242725.1"/>
    </source>
</evidence>
<dbReference type="InterPro" id="IPR042265">
    <property type="entry name" value="DPH1/DPH2_3"/>
</dbReference>
<proteinExistence type="inferred from homology"/>
<keyword evidence="7" id="KW-1185">Reference proteome</keyword>
<name>A0AAV2SRY1_MEGNR</name>
<dbReference type="FunFam" id="3.40.50.11860:FF:000002">
    <property type="entry name" value="2-(3-amino-3-carboxypropyl)histidine synthase subunit 1"/>
    <property type="match status" value="1"/>
</dbReference>
<dbReference type="EMBL" id="CAXKWB010131425">
    <property type="protein sequence ID" value="CAL4242725.1"/>
    <property type="molecule type" value="Genomic_DNA"/>
</dbReference>
<reference evidence="6 7" key="1">
    <citation type="submission" date="2024-05" db="EMBL/GenBank/DDBJ databases">
        <authorList>
            <person name="Wallberg A."/>
        </authorList>
    </citation>
    <scope>NUCLEOTIDE SEQUENCE [LARGE SCALE GENOMIC DNA]</scope>
</reference>
<dbReference type="GO" id="GO:0090560">
    <property type="term" value="F:2-(3-amino-3-carboxypropyl)histidine synthase activity"/>
    <property type="evidence" value="ECO:0007669"/>
    <property type="project" value="InterPro"/>
</dbReference>
<feature type="non-terminal residue" evidence="6">
    <location>
        <position position="1"/>
    </location>
</feature>
<dbReference type="Pfam" id="PF01866">
    <property type="entry name" value="Diphthamide_syn"/>
    <property type="match status" value="1"/>
</dbReference>
<dbReference type="PANTHER" id="PTHR10762:SF1">
    <property type="entry name" value="2-(3-AMINO-3-CARBOXYPROPYL)HISTIDINE SYNTHASE SUBUNIT 1"/>
    <property type="match status" value="1"/>
</dbReference>
<organism evidence="6 7">
    <name type="scientific">Meganyctiphanes norvegica</name>
    <name type="common">Northern krill</name>
    <name type="synonym">Thysanopoda norvegica</name>
    <dbReference type="NCBI Taxonomy" id="48144"/>
    <lineage>
        <taxon>Eukaryota</taxon>
        <taxon>Metazoa</taxon>
        <taxon>Ecdysozoa</taxon>
        <taxon>Arthropoda</taxon>
        <taxon>Crustacea</taxon>
        <taxon>Multicrustacea</taxon>
        <taxon>Malacostraca</taxon>
        <taxon>Eumalacostraca</taxon>
        <taxon>Eucarida</taxon>
        <taxon>Euphausiacea</taxon>
        <taxon>Euphausiidae</taxon>
        <taxon>Meganyctiphanes</taxon>
    </lineage>
</organism>
<dbReference type="InterPro" id="IPR016435">
    <property type="entry name" value="DPH1/DPH2"/>
</dbReference>
<dbReference type="InterPro" id="IPR042264">
    <property type="entry name" value="DPH1/DPH2_2"/>
</dbReference>
<sequence>FVYNVSDMDIHLYSCQYSVVVPQCRPLSLGEVLGCTSPPVPDGHTIIALGDGRFHLESIMISNPEVPTFLYNPYSKVLSREYYDQPLMKKIRRAAIDKASEAKVWGLILGTLGRQGSTKVLDNIECQLKAANKDFVVVLLSEIFPAKLAAMSEVGAWIQIACPRLSIDWGASFPAPLLTTYEATVALNNAEWHAKKYPMDFYASGSLGPWTPNYKPPCPCGQTRATGCKGLRCPSAVK</sequence>
<dbReference type="NCBIfam" id="TIGR00322">
    <property type="entry name" value="diphth2_R"/>
    <property type="match status" value="1"/>
</dbReference>
<dbReference type="SFLD" id="SFLDS00032">
    <property type="entry name" value="Radical_SAM_3-amino-3-carboxyp"/>
    <property type="match status" value="1"/>
</dbReference>
<evidence type="ECO:0000256" key="1">
    <source>
        <dbReference type="ARBA" id="ARBA00010173"/>
    </source>
</evidence>
<feature type="non-terminal residue" evidence="6">
    <location>
        <position position="238"/>
    </location>
</feature>
<protein>
    <recommendedName>
        <fullName evidence="2">2-(3-amino-3-carboxypropyl)histidine synthase subunit 1</fullName>
    </recommendedName>
    <alternativeName>
        <fullName evidence="4">Diphthamide biosynthesis protein 1</fullName>
    </alternativeName>
    <alternativeName>
        <fullName evidence="5">Diphtheria toxin resistance protein 1</fullName>
    </alternativeName>
    <alternativeName>
        <fullName evidence="3">S-adenosyl-L-methionine:L-histidine 3-amino-3-carboxypropyltransferase 1</fullName>
    </alternativeName>
</protein>
<dbReference type="Gene3D" id="3.40.50.11850">
    <property type="entry name" value="Diphthamide synthesis DPH1/DPH2 domain 2"/>
    <property type="match status" value="1"/>
</dbReference>
<gene>
    <name evidence="6" type="ORF">MNOR_LOCUS40772</name>
</gene>
<dbReference type="Gene3D" id="3.40.50.11860">
    <property type="entry name" value="Diphthamide synthesis DPH1/DPH2 domain 3"/>
    <property type="match status" value="1"/>
</dbReference>
<accession>A0AAV2SRY1</accession>
<evidence type="ECO:0000256" key="3">
    <source>
        <dbReference type="ARBA" id="ARBA00031690"/>
    </source>
</evidence>
<dbReference type="AlphaFoldDB" id="A0AAV2SRY1"/>
<dbReference type="PANTHER" id="PTHR10762">
    <property type="entry name" value="DIPHTHAMIDE BIOSYNTHESIS PROTEIN"/>
    <property type="match status" value="1"/>
</dbReference>
<dbReference type="Proteomes" id="UP001497623">
    <property type="component" value="Unassembled WGS sequence"/>
</dbReference>
<evidence type="ECO:0000313" key="7">
    <source>
        <dbReference type="Proteomes" id="UP001497623"/>
    </source>
</evidence>
<evidence type="ECO:0000256" key="2">
    <source>
        <dbReference type="ARBA" id="ARBA00021915"/>
    </source>
</evidence>
<comment type="caution">
    <text evidence="6">The sequence shown here is derived from an EMBL/GenBank/DDBJ whole genome shotgun (WGS) entry which is preliminary data.</text>
</comment>
<evidence type="ECO:0000256" key="5">
    <source>
        <dbReference type="ARBA" id="ARBA00032789"/>
    </source>
</evidence>
<evidence type="ECO:0000256" key="4">
    <source>
        <dbReference type="ARBA" id="ARBA00032574"/>
    </source>
</evidence>